<dbReference type="EMBL" id="BSOP01000051">
    <property type="protein sequence ID" value="GLR54372.1"/>
    <property type="molecule type" value="Genomic_DNA"/>
</dbReference>
<dbReference type="PANTHER" id="PTHR22600:SF57">
    <property type="entry name" value="BETA-N-ACETYLHEXOSAMINIDASE"/>
    <property type="match status" value="1"/>
</dbReference>
<comment type="caution">
    <text evidence="10">The sequence shown here is derived from an EMBL/GenBank/DDBJ whole genome shotgun (WGS) entry which is preliminary data.</text>
</comment>
<evidence type="ECO:0000256" key="6">
    <source>
        <dbReference type="ARBA" id="ARBA00030512"/>
    </source>
</evidence>
<evidence type="ECO:0000256" key="1">
    <source>
        <dbReference type="ARBA" id="ARBA00001231"/>
    </source>
</evidence>
<evidence type="ECO:0000313" key="10">
    <source>
        <dbReference type="EMBL" id="GLR54372.1"/>
    </source>
</evidence>
<evidence type="ECO:0000313" key="11">
    <source>
        <dbReference type="Proteomes" id="UP001156702"/>
    </source>
</evidence>
<organism evidence="10 11">
    <name type="scientific">Shinella yambaruensis</name>
    <dbReference type="NCBI Taxonomy" id="415996"/>
    <lineage>
        <taxon>Bacteria</taxon>
        <taxon>Pseudomonadati</taxon>
        <taxon>Pseudomonadota</taxon>
        <taxon>Alphaproteobacteria</taxon>
        <taxon>Hyphomicrobiales</taxon>
        <taxon>Rhizobiaceae</taxon>
        <taxon>Shinella</taxon>
    </lineage>
</organism>
<dbReference type="Pfam" id="PF00728">
    <property type="entry name" value="Glyco_hydro_20"/>
    <property type="match status" value="1"/>
</dbReference>
<dbReference type="Gene3D" id="3.20.20.80">
    <property type="entry name" value="Glycosidases"/>
    <property type="match status" value="1"/>
</dbReference>
<dbReference type="CDD" id="cd06563">
    <property type="entry name" value="GH20_chitobiase-like"/>
    <property type="match status" value="1"/>
</dbReference>
<evidence type="ECO:0000256" key="3">
    <source>
        <dbReference type="ARBA" id="ARBA00012663"/>
    </source>
</evidence>
<feature type="domain" description="Glycoside hydrolase family 20 catalytic" evidence="8">
    <location>
        <begin position="280"/>
        <end position="648"/>
    </location>
</feature>
<evidence type="ECO:0000256" key="7">
    <source>
        <dbReference type="ARBA" id="ARBA00033000"/>
    </source>
</evidence>
<dbReference type="InterPro" id="IPR015882">
    <property type="entry name" value="HEX_bac_N"/>
</dbReference>
<keyword evidence="4" id="KW-0378">Hydrolase</keyword>
<dbReference type="SUPFAM" id="SSF55545">
    <property type="entry name" value="beta-N-acetylhexosaminidase-like domain"/>
    <property type="match status" value="1"/>
</dbReference>
<dbReference type="Proteomes" id="UP001156702">
    <property type="component" value="Unassembled WGS sequence"/>
</dbReference>
<proteinExistence type="inferred from homology"/>
<dbReference type="SUPFAM" id="SSF51445">
    <property type="entry name" value="(Trans)glycosidases"/>
    <property type="match status" value="1"/>
</dbReference>
<name>A0ABQ5ZR75_9HYPH</name>
<keyword evidence="5" id="KW-0326">Glycosidase</keyword>
<keyword evidence="11" id="KW-1185">Reference proteome</keyword>
<gene>
    <name evidence="10" type="ORF">GCM10007923_55890</name>
</gene>
<dbReference type="Gene3D" id="3.30.379.10">
    <property type="entry name" value="Chitobiase/beta-hexosaminidase domain 2-like"/>
    <property type="match status" value="1"/>
</dbReference>
<dbReference type="EC" id="3.2.1.52" evidence="3"/>
<dbReference type="InterPro" id="IPR029018">
    <property type="entry name" value="Hex-like_dom2"/>
</dbReference>
<evidence type="ECO:0000259" key="8">
    <source>
        <dbReference type="Pfam" id="PF00728"/>
    </source>
</evidence>
<dbReference type="InterPro" id="IPR015883">
    <property type="entry name" value="Glyco_hydro_20_cat"/>
</dbReference>
<accession>A0ABQ5ZR75</accession>
<evidence type="ECO:0000256" key="5">
    <source>
        <dbReference type="ARBA" id="ARBA00023295"/>
    </source>
</evidence>
<evidence type="ECO:0000256" key="4">
    <source>
        <dbReference type="ARBA" id="ARBA00022801"/>
    </source>
</evidence>
<comment type="catalytic activity">
    <reaction evidence="1">
        <text>Hydrolysis of terminal non-reducing N-acetyl-D-hexosamine residues in N-acetyl-beta-D-hexosaminides.</text>
        <dbReference type="EC" id="3.2.1.52"/>
    </reaction>
</comment>
<dbReference type="PANTHER" id="PTHR22600">
    <property type="entry name" value="BETA-HEXOSAMINIDASE"/>
    <property type="match status" value="1"/>
</dbReference>
<dbReference type="InterPro" id="IPR025705">
    <property type="entry name" value="Beta_hexosaminidase_sua/sub"/>
</dbReference>
<dbReference type="RefSeq" id="WP_244766530.1">
    <property type="nucleotide sequence ID" value="NZ_BSOP01000051.1"/>
</dbReference>
<evidence type="ECO:0000259" key="9">
    <source>
        <dbReference type="Pfam" id="PF02838"/>
    </source>
</evidence>
<protein>
    <recommendedName>
        <fullName evidence="3">beta-N-acetylhexosaminidase</fullName>
        <ecNumber evidence="3">3.2.1.52</ecNumber>
    </recommendedName>
    <alternativeName>
        <fullName evidence="6">Beta-N-acetylhexosaminidase</fullName>
    </alternativeName>
    <alternativeName>
        <fullName evidence="7">N-acetyl-beta-glucosaminidase</fullName>
    </alternativeName>
</protein>
<dbReference type="PRINTS" id="PR00738">
    <property type="entry name" value="GLHYDRLASE20"/>
</dbReference>
<reference evidence="11" key="1">
    <citation type="journal article" date="2019" name="Int. J. Syst. Evol. Microbiol.">
        <title>The Global Catalogue of Microorganisms (GCM) 10K type strain sequencing project: providing services to taxonomists for standard genome sequencing and annotation.</title>
        <authorList>
            <consortium name="The Broad Institute Genomics Platform"/>
            <consortium name="The Broad Institute Genome Sequencing Center for Infectious Disease"/>
            <person name="Wu L."/>
            <person name="Ma J."/>
        </authorList>
    </citation>
    <scope>NUCLEOTIDE SEQUENCE [LARGE SCALE GENOMIC DNA]</scope>
    <source>
        <strain evidence="11">NBRC 102122</strain>
    </source>
</reference>
<dbReference type="InterPro" id="IPR017853">
    <property type="entry name" value="GH"/>
</dbReference>
<sequence>MPVQDLHAPTLETVWIPATDAHPMAYRLTLRNDGTAPFRDFRLCFSGPCQVDATATAEGGRIGRRLSTFTELLPPDGLDLALGASWTVTIHGLSWPFRHWTDGARGAYLLFPDGSTRRVATTPTRRMGDNAAPKRGVDPYPVPTNPPAPVSIIPWPNHVALTRLGPAPAGLTLLAEDAAAKGATEAFRRLAEALFAVEGIVRPGEEGGLPVYFHVSEDLAAEAHELVFTPDSVSIRACGQAGFFYGLVTLGQIWRGAHHFPHAYGFPTEGRIADAPTMGWRGLHLDVARRFYGAAEIRRLLAILAWNKLNRFHWHLCDDEAWRVEIDAYPALTEIGAWRGEGLAIPPLLGSGAERSGGYYSKAAIRDIVRQARDFGIEIVPEIDMPGHCHALQMAIPELRDPQERGSYHSVQGFADNCLNPAREATYRVVETILAELIALFPFRTIHIGADEVPLGAWSGSPEALEKLSEIAGKDAAEAHAKRLNVITNTHGADAIEGSGAAALQAVFLKRVQAFLAAQGCVTGGWQEAAHGNVIDKDKAYLCGWRDVAASAALAGEGYTMVVCPGQAYYLDMAHTADWDEPGASWAGASTPEMTYAFDPVAGWSAAQKAKLLGVQACIWSEPMLDRAVFDRLVFPRLSAVAETGWTHPEHKSWARFKACAGLMPVLYAAP</sequence>
<comment type="similarity">
    <text evidence="2">Belongs to the glycosyl hydrolase 20 family.</text>
</comment>
<feature type="domain" description="Beta-hexosaminidase bacterial type N-terminal" evidence="9">
    <location>
        <begin position="151"/>
        <end position="261"/>
    </location>
</feature>
<dbReference type="Pfam" id="PF02838">
    <property type="entry name" value="Glyco_hydro_20b"/>
    <property type="match status" value="1"/>
</dbReference>
<evidence type="ECO:0000256" key="2">
    <source>
        <dbReference type="ARBA" id="ARBA00006285"/>
    </source>
</evidence>